<organism evidence="3 4">
    <name type="scientific">Thyridium curvatum</name>
    <dbReference type="NCBI Taxonomy" id="1093900"/>
    <lineage>
        <taxon>Eukaryota</taxon>
        <taxon>Fungi</taxon>
        <taxon>Dikarya</taxon>
        <taxon>Ascomycota</taxon>
        <taxon>Pezizomycotina</taxon>
        <taxon>Sordariomycetes</taxon>
        <taxon>Sordariomycetidae</taxon>
        <taxon>Thyridiales</taxon>
        <taxon>Thyridiaceae</taxon>
        <taxon>Thyridium</taxon>
    </lineage>
</organism>
<dbReference type="OrthoDB" id="5245123at2759"/>
<dbReference type="RefSeq" id="XP_030991735.1">
    <property type="nucleotide sequence ID" value="XM_031135068.1"/>
</dbReference>
<feature type="region of interest" description="Disordered" evidence="1">
    <location>
        <begin position="89"/>
        <end position="110"/>
    </location>
</feature>
<dbReference type="GeneID" id="41968668"/>
<gene>
    <name evidence="3" type="ORF">E0L32_001221</name>
</gene>
<sequence length="240" mass="24774">MKVTVLVSSCLLGGALSSALPNRDGSLSLEKRECAHNNLLRCFIATPTLAFPFCKSRAGFASPTASTTVVSVTPTVTVTAQATTIKTLSSTSTSTSESTTTTTSVATTTAPPSITTQTFTAKLKRRTTITIVAPPSEQNQCPTTSTVYKRDVARTSLACIANLNPSTKSVSSVCSCFIASAAAALTPVTETLEAPTVYVTPTTSTSTASTTAVDTITVTEITTATETSTFTTTVCVVTEI</sequence>
<feature type="chain" id="PRO_5021322766" evidence="2">
    <location>
        <begin position="18"/>
        <end position="240"/>
    </location>
</feature>
<evidence type="ECO:0000313" key="3">
    <source>
        <dbReference type="EMBL" id="TPX10024.1"/>
    </source>
</evidence>
<dbReference type="AlphaFoldDB" id="A0A507AU55"/>
<dbReference type="EMBL" id="SKBQ01000005">
    <property type="protein sequence ID" value="TPX10024.1"/>
    <property type="molecule type" value="Genomic_DNA"/>
</dbReference>
<dbReference type="Proteomes" id="UP000319257">
    <property type="component" value="Unassembled WGS sequence"/>
</dbReference>
<proteinExistence type="predicted"/>
<keyword evidence="4" id="KW-1185">Reference proteome</keyword>
<evidence type="ECO:0000313" key="4">
    <source>
        <dbReference type="Proteomes" id="UP000319257"/>
    </source>
</evidence>
<accession>A0A507AU55</accession>
<reference evidence="3 4" key="1">
    <citation type="submission" date="2019-06" db="EMBL/GenBank/DDBJ databases">
        <title>Draft genome sequence of the filamentous fungus Phialemoniopsis curvata isolated from diesel fuel.</title>
        <authorList>
            <person name="Varaljay V.A."/>
            <person name="Lyon W.J."/>
            <person name="Crouch A.L."/>
            <person name="Drake C.E."/>
            <person name="Hollomon J.M."/>
            <person name="Nadeau L.J."/>
            <person name="Nunn H.S."/>
            <person name="Stevenson B.S."/>
            <person name="Bojanowski C.L."/>
            <person name="Crookes-Goodson W.J."/>
        </authorList>
    </citation>
    <scope>NUCLEOTIDE SEQUENCE [LARGE SCALE GENOMIC DNA]</scope>
    <source>
        <strain evidence="3 4">D216</strain>
    </source>
</reference>
<evidence type="ECO:0000256" key="2">
    <source>
        <dbReference type="SAM" id="SignalP"/>
    </source>
</evidence>
<evidence type="ECO:0000256" key="1">
    <source>
        <dbReference type="SAM" id="MobiDB-lite"/>
    </source>
</evidence>
<feature type="signal peptide" evidence="2">
    <location>
        <begin position="1"/>
        <end position="17"/>
    </location>
</feature>
<protein>
    <submittedName>
        <fullName evidence="3">Uncharacterized protein</fullName>
    </submittedName>
</protein>
<name>A0A507AU55_9PEZI</name>
<keyword evidence="2" id="KW-0732">Signal</keyword>
<comment type="caution">
    <text evidence="3">The sequence shown here is derived from an EMBL/GenBank/DDBJ whole genome shotgun (WGS) entry which is preliminary data.</text>
</comment>
<dbReference type="InParanoid" id="A0A507AU55"/>